<dbReference type="EMBL" id="FZNQ01000001">
    <property type="protein sequence ID" value="SNR23161.1"/>
    <property type="molecule type" value="Genomic_DNA"/>
</dbReference>
<protein>
    <submittedName>
        <fullName evidence="1">Predicted phosphohydrolase or phosphomutase, AlkP superfamily</fullName>
    </submittedName>
</protein>
<sequence length="448" mass="49830">MGLFDRLRGTHSPRVAFLGLEGVPHGLIEDEPEVFPSLTALAEEGSSGPIDSTLPPETSACWPALTSGMNPGETGVYGFQDREIGSYDTYVPMGRDVQVDRVWDRVTTAGRQATVMNVPVTFPPQRNVQRMVSGFLSPDIDKAAHPDELRTYLSESGYMLSVNAKLGHKQDKTAFLEHAHETLEKRAEAFKRYVTHDDWDLFMGVFMTPDRVNHFLWEAYATGGSDREAFLEFYRTLDRYVGEIREALPDDVTLVVGSAHGFTTLAYDVYCNEWLEREGWLSYDGDDHGSLADIDDETRAYSLVSGRFYLNLDEREPRGSVPADEYDAVRAELKTELEAMTGPDGTPVAKRVVEQETAFRGDHDAIAPDLVMIPNDGFDLKAGFRPHEHVFDASGPRTGMHTFDDAALLIDHPDAIVEDADLLDVVPTLLTLLDVEYGRTTFDGASLI</sequence>
<evidence type="ECO:0000313" key="2">
    <source>
        <dbReference type="Proteomes" id="UP000198397"/>
    </source>
</evidence>
<dbReference type="OrthoDB" id="33550at2157"/>
<proteinExistence type="predicted"/>
<reference evidence="1 2" key="1">
    <citation type="submission" date="2017-06" db="EMBL/GenBank/DDBJ databases">
        <authorList>
            <person name="Kim H.J."/>
            <person name="Triplett B.A."/>
        </authorList>
    </citation>
    <scope>NUCLEOTIDE SEQUENCE [LARGE SCALE GENOMIC DNA]</scope>
    <source>
        <strain evidence="1 2">DSM 8800</strain>
    </source>
</reference>
<dbReference type="SUPFAM" id="SSF53649">
    <property type="entry name" value="Alkaline phosphatase-like"/>
    <property type="match status" value="1"/>
</dbReference>
<keyword evidence="2" id="KW-1185">Reference proteome</keyword>
<keyword evidence="1" id="KW-0378">Hydrolase</keyword>
<evidence type="ECO:0000313" key="1">
    <source>
        <dbReference type="EMBL" id="SNR23161.1"/>
    </source>
</evidence>
<dbReference type="GO" id="GO:0016787">
    <property type="term" value="F:hydrolase activity"/>
    <property type="evidence" value="ECO:0007669"/>
    <property type="project" value="UniProtKB-KW"/>
</dbReference>
<dbReference type="Proteomes" id="UP000198397">
    <property type="component" value="Unassembled WGS sequence"/>
</dbReference>
<dbReference type="RefSeq" id="WP_089383064.1">
    <property type="nucleotide sequence ID" value="NZ_FZNQ01000001.1"/>
</dbReference>
<dbReference type="Gene3D" id="3.40.720.10">
    <property type="entry name" value="Alkaline Phosphatase, subunit A"/>
    <property type="match status" value="1"/>
</dbReference>
<dbReference type="InterPro" id="IPR002591">
    <property type="entry name" value="Phosphodiest/P_Trfase"/>
</dbReference>
<dbReference type="Pfam" id="PF01663">
    <property type="entry name" value="Phosphodiest"/>
    <property type="match status" value="1"/>
</dbReference>
<gene>
    <name evidence="1" type="ORF">SAMN06264855_10170</name>
</gene>
<dbReference type="InterPro" id="IPR017850">
    <property type="entry name" value="Alkaline_phosphatase_core_sf"/>
</dbReference>
<organism evidence="1 2">
    <name type="scientific">Halorubrum vacuolatum</name>
    <name type="common">Natronobacterium vacuolatum</name>
    <dbReference type="NCBI Taxonomy" id="63740"/>
    <lineage>
        <taxon>Archaea</taxon>
        <taxon>Methanobacteriati</taxon>
        <taxon>Methanobacteriota</taxon>
        <taxon>Stenosarchaea group</taxon>
        <taxon>Halobacteria</taxon>
        <taxon>Halobacteriales</taxon>
        <taxon>Haloferacaceae</taxon>
        <taxon>Halorubrum</taxon>
    </lineage>
</organism>
<accession>A0A238UMI6</accession>
<dbReference type="AlphaFoldDB" id="A0A238UMI6"/>
<name>A0A238UMI6_HALVU</name>